<reference evidence="11 12" key="1">
    <citation type="submission" date="2015-11" db="EMBL/GenBank/DDBJ databases">
        <title>Expanding the genomic diversity of Burkholderia species for the development of highly accurate diagnostics.</title>
        <authorList>
            <person name="Sahl J."/>
            <person name="Keim P."/>
            <person name="Wagner D."/>
        </authorList>
    </citation>
    <scope>NUCLEOTIDE SEQUENCE [LARGE SCALE GENOMIC DNA]</scope>
    <source>
        <strain evidence="11 12">MSMB1808WGS</strain>
    </source>
</reference>
<feature type="transmembrane region" description="Helical" evidence="10">
    <location>
        <begin position="251"/>
        <end position="272"/>
    </location>
</feature>
<gene>
    <name evidence="11" type="ORF">WJ96_25040</name>
</gene>
<feature type="transmembrane region" description="Helical" evidence="10">
    <location>
        <begin position="361"/>
        <end position="386"/>
    </location>
</feature>
<evidence type="ECO:0000256" key="8">
    <source>
        <dbReference type="ARBA" id="ARBA00023136"/>
    </source>
</evidence>
<feature type="transmembrane region" description="Helical" evidence="10">
    <location>
        <begin position="426"/>
        <end position="445"/>
    </location>
</feature>
<evidence type="ECO:0000256" key="2">
    <source>
        <dbReference type="ARBA" id="ARBA00022448"/>
    </source>
</evidence>
<dbReference type="InterPro" id="IPR048279">
    <property type="entry name" value="MdtK-like"/>
</dbReference>
<evidence type="ECO:0000256" key="6">
    <source>
        <dbReference type="ARBA" id="ARBA00022989"/>
    </source>
</evidence>
<feature type="transmembrane region" description="Helical" evidence="10">
    <location>
        <begin position="393"/>
        <end position="414"/>
    </location>
</feature>
<dbReference type="Pfam" id="PF01554">
    <property type="entry name" value="MatE"/>
    <property type="match status" value="2"/>
</dbReference>
<dbReference type="InterPro" id="IPR002528">
    <property type="entry name" value="MATE_fam"/>
</dbReference>
<evidence type="ECO:0000256" key="1">
    <source>
        <dbReference type="ARBA" id="ARBA00004429"/>
    </source>
</evidence>
<dbReference type="PIRSF" id="PIRSF006603">
    <property type="entry name" value="DinF"/>
    <property type="match status" value="1"/>
</dbReference>
<dbReference type="PANTHER" id="PTHR43298:SF2">
    <property type="entry name" value="FMN_FAD EXPORTER YEEO-RELATED"/>
    <property type="match status" value="1"/>
</dbReference>
<name>A0AAW3MII4_9BURK</name>
<keyword evidence="3" id="KW-0050">Antiport</keyword>
<feature type="transmembrane region" description="Helical" evidence="10">
    <location>
        <begin position="168"/>
        <end position="188"/>
    </location>
</feature>
<feature type="transmembrane region" description="Helical" evidence="10">
    <location>
        <begin position="58"/>
        <end position="81"/>
    </location>
</feature>
<keyword evidence="8 10" id="KW-0472">Membrane</keyword>
<dbReference type="EMBL" id="LPBJ01000123">
    <property type="protein sequence ID" value="KVP84296.1"/>
    <property type="molecule type" value="Genomic_DNA"/>
</dbReference>
<comment type="caution">
    <text evidence="11">The sequence shown here is derived from an EMBL/GenBank/DDBJ whole genome shotgun (WGS) entry which is preliminary data.</text>
</comment>
<sequence length="461" mass="48311">MNASDFRMVPSHNEVLRPLLTQSLPLLIAQLASSAYGIVDLMLIGHLNGEHAMAVFGVSWNIFNTIQIGFTGILIALIPAISSAHGAGNRQEVAETVRQGIWLALALSLPICLLLVFPDLFLSLAGQRGQATAEIRLFLLWLAASVPPTLLFRVVSGYASALLKTRKILMASVAGLIVKIPLSFVLVQGGLGHAGLGVVGCAISTAVVTWVLLAVGFGTVLTDTVHGGREALTRFSRPRAATLSTLMRQGLPIGASFFFDYSVLTLIGLLVARGGQIQAAAHGVAASVSYLCYLVPMSLANVASAMVGQSLGRHDGEAAGRVGRTAVTLTLSISFVIGLVLVSGGDLIARLYTSDASVADYAARLIVVVGVYHLFDAIFTVCSGVLRAYRRTLVPTVILGIALWGIGLAGGAIANRWSGASQTALVFWWALAAAAIVAAAGIFEYQRRVVQDSGRPQAATS</sequence>
<protein>
    <recommendedName>
        <fullName evidence="9">Multidrug-efflux transporter</fullName>
    </recommendedName>
</protein>
<evidence type="ECO:0000313" key="11">
    <source>
        <dbReference type="EMBL" id="KVP84296.1"/>
    </source>
</evidence>
<evidence type="ECO:0000256" key="7">
    <source>
        <dbReference type="ARBA" id="ARBA00023065"/>
    </source>
</evidence>
<dbReference type="PANTHER" id="PTHR43298">
    <property type="entry name" value="MULTIDRUG RESISTANCE PROTEIN NORM-RELATED"/>
    <property type="match status" value="1"/>
</dbReference>
<keyword evidence="12" id="KW-1185">Reference proteome</keyword>
<feature type="transmembrane region" description="Helical" evidence="10">
    <location>
        <begin position="284"/>
        <end position="307"/>
    </location>
</feature>
<keyword evidence="7" id="KW-0406">Ion transport</keyword>
<keyword evidence="2" id="KW-0813">Transport</keyword>
<feature type="transmembrane region" description="Helical" evidence="10">
    <location>
        <begin position="101"/>
        <end position="125"/>
    </location>
</feature>
<evidence type="ECO:0000313" key="12">
    <source>
        <dbReference type="Proteomes" id="UP000056453"/>
    </source>
</evidence>
<feature type="transmembrane region" description="Helical" evidence="10">
    <location>
        <begin position="137"/>
        <end position="156"/>
    </location>
</feature>
<dbReference type="NCBIfam" id="TIGR00797">
    <property type="entry name" value="matE"/>
    <property type="match status" value="1"/>
</dbReference>
<feature type="transmembrane region" description="Helical" evidence="10">
    <location>
        <begin position="327"/>
        <end position="349"/>
    </location>
</feature>
<evidence type="ECO:0000256" key="3">
    <source>
        <dbReference type="ARBA" id="ARBA00022449"/>
    </source>
</evidence>
<dbReference type="GO" id="GO:0015297">
    <property type="term" value="F:antiporter activity"/>
    <property type="evidence" value="ECO:0007669"/>
    <property type="project" value="UniProtKB-KW"/>
</dbReference>
<feature type="transmembrane region" description="Helical" evidence="10">
    <location>
        <begin position="194"/>
        <end position="221"/>
    </location>
</feature>
<dbReference type="GO" id="GO:0005886">
    <property type="term" value="C:plasma membrane"/>
    <property type="evidence" value="ECO:0007669"/>
    <property type="project" value="UniProtKB-SubCell"/>
</dbReference>
<dbReference type="GO" id="GO:0006811">
    <property type="term" value="P:monoatomic ion transport"/>
    <property type="evidence" value="ECO:0007669"/>
    <property type="project" value="UniProtKB-KW"/>
</dbReference>
<evidence type="ECO:0000256" key="9">
    <source>
        <dbReference type="ARBA" id="ARBA00031636"/>
    </source>
</evidence>
<dbReference type="InterPro" id="IPR050222">
    <property type="entry name" value="MATE_MdtK"/>
</dbReference>
<dbReference type="GO" id="GO:0042910">
    <property type="term" value="F:xenobiotic transmembrane transporter activity"/>
    <property type="evidence" value="ECO:0007669"/>
    <property type="project" value="InterPro"/>
</dbReference>
<keyword evidence="6 10" id="KW-1133">Transmembrane helix</keyword>
<dbReference type="Proteomes" id="UP000056453">
    <property type="component" value="Unassembled WGS sequence"/>
</dbReference>
<evidence type="ECO:0000256" key="5">
    <source>
        <dbReference type="ARBA" id="ARBA00022692"/>
    </source>
</evidence>
<keyword evidence="4" id="KW-1003">Cell membrane</keyword>
<comment type="subcellular location">
    <subcellularLocation>
        <location evidence="1">Cell inner membrane</location>
        <topology evidence="1">Multi-pass membrane protein</topology>
    </subcellularLocation>
</comment>
<proteinExistence type="predicted"/>
<keyword evidence="5 10" id="KW-0812">Transmembrane</keyword>
<dbReference type="AlphaFoldDB" id="A0AAW3MII4"/>
<evidence type="ECO:0000256" key="10">
    <source>
        <dbReference type="SAM" id="Phobius"/>
    </source>
</evidence>
<evidence type="ECO:0000256" key="4">
    <source>
        <dbReference type="ARBA" id="ARBA00022475"/>
    </source>
</evidence>
<organism evidence="11 12">
    <name type="scientific">Burkholderia ubonensis</name>
    <dbReference type="NCBI Taxonomy" id="101571"/>
    <lineage>
        <taxon>Bacteria</taxon>
        <taxon>Pseudomonadati</taxon>
        <taxon>Pseudomonadota</taxon>
        <taxon>Betaproteobacteria</taxon>
        <taxon>Burkholderiales</taxon>
        <taxon>Burkholderiaceae</taxon>
        <taxon>Burkholderia</taxon>
        <taxon>Burkholderia cepacia complex</taxon>
    </lineage>
</organism>
<accession>A0AAW3MII4</accession>